<gene>
    <name evidence="4" type="ORF">HHK36_006184</name>
</gene>
<evidence type="ECO:0000313" key="5">
    <source>
        <dbReference type="Proteomes" id="UP000655225"/>
    </source>
</evidence>
<dbReference type="Pfam" id="PF13912">
    <property type="entry name" value="zf-C2H2_6"/>
    <property type="match status" value="4"/>
</dbReference>
<keyword evidence="1" id="KW-0863">Zinc-finger</keyword>
<dbReference type="EMBL" id="JABCRI010000004">
    <property type="protein sequence ID" value="KAF8407059.1"/>
    <property type="molecule type" value="Genomic_DNA"/>
</dbReference>
<evidence type="ECO:0000256" key="1">
    <source>
        <dbReference type="PROSITE-ProRule" id="PRU00042"/>
    </source>
</evidence>
<keyword evidence="1" id="KW-0479">Metal-binding</keyword>
<feature type="region of interest" description="Disordered" evidence="2">
    <location>
        <begin position="254"/>
        <end position="290"/>
    </location>
</feature>
<name>A0A835DNZ5_TETSI</name>
<sequence>MDRSVSGKENPRMKKLLIKLCKICKKGFSSGKALGGHMRVHQVREDDTMKKNQNFELNIHPPKLKKTTTNLVDNNTNNPTCSLCGKNFPSMKALFGHMRCHPEREYRGIQPPLIAKTSSSSTNSINRKVDDQIYSSTMTGSSGLNVLPVWCMTAKRGRKSISSCDSKDQIPEGVYDLMMLAHAGSPDPNLSIKRKSEESEAIDRDCLSKKVKIEDGCGYLDGNKDLLSKKQIRDLPENFYFHGIPKTELGLEPVNMDSRWDDTDGLGKDSKHNSEEGSDSKNTDHTIPGNLLTYNSEISTKGKKKIKFKDLEMVGDIGFMNYKQTPITSDRFKCYTCNKSFPSHQALGGHRSSHKKGKNSLPIADIEESAFADASSEEELRKFGVNPTQVDNSSEFDEADPREVNVHQCKICNKAFPTGQALGGHKRCHWMGPVEDPPCLIALPEETSKMGGRMLDFDLNELPVMEDKEVLESAFTKYEQPVDYASSSYNSAT</sequence>
<dbReference type="Proteomes" id="UP000655225">
    <property type="component" value="Unassembled WGS sequence"/>
</dbReference>
<dbReference type="OrthoDB" id="6077919at2759"/>
<dbReference type="PANTHER" id="PTHR47591">
    <property type="entry name" value="ZINC FINGER PROTEIN ZAT2-RELATED"/>
    <property type="match status" value="1"/>
</dbReference>
<feature type="domain" description="C2H2-type" evidence="3">
    <location>
        <begin position="19"/>
        <end position="46"/>
    </location>
</feature>
<keyword evidence="5" id="KW-1185">Reference proteome</keyword>
<dbReference type="Gene3D" id="3.30.160.60">
    <property type="entry name" value="Classic Zinc Finger"/>
    <property type="match status" value="2"/>
</dbReference>
<dbReference type="PROSITE" id="PS00028">
    <property type="entry name" value="ZINC_FINGER_C2H2_1"/>
    <property type="match status" value="4"/>
</dbReference>
<evidence type="ECO:0000256" key="2">
    <source>
        <dbReference type="SAM" id="MobiDB-lite"/>
    </source>
</evidence>
<accession>A0A835DNZ5</accession>
<reference evidence="4 5" key="1">
    <citation type="submission" date="2020-04" db="EMBL/GenBank/DDBJ databases">
        <title>Plant Genome Project.</title>
        <authorList>
            <person name="Zhang R.-G."/>
        </authorList>
    </citation>
    <scope>NUCLEOTIDE SEQUENCE [LARGE SCALE GENOMIC DNA]</scope>
    <source>
        <strain evidence="4">YNK0</strain>
        <tissue evidence="4">Leaf</tissue>
    </source>
</reference>
<dbReference type="PROSITE" id="PS50157">
    <property type="entry name" value="ZINC_FINGER_C2H2_2"/>
    <property type="match status" value="4"/>
</dbReference>
<dbReference type="AlphaFoldDB" id="A0A835DNZ5"/>
<feature type="domain" description="C2H2-type" evidence="3">
    <location>
        <begin position="407"/>
        <end position="429"/>
    </location>
</feature>
<feature type="domain" description="C2H2-type" evidence="3">
    <location>
        <begin position="79"/>
        <end position="106"/>
    </location>
</feature>
<dbReference type="InterPro" id="IPR013087">
    <property type="entry name" value="Znf_C2H2_type"/>
</dbReference>
<evidence type="ECO:0000313" key="4">
    <source>
        <dbReference type="EMBL" id="KAF8407059.1"/>
    </source>
</evidence>
<organism evidence="4 5">
    <name type="scientific">Tetracentron sinense</name>
    <name type="common">Spur-leaf</name>
    <dbReference type="NCBI Taxonomy" id="13715"/>
    <lineage>
        <taxon>Eukaryota</taxon>
        <taxon>Viridiplantae</taxon>
        <taxon>Streptophyta</taxon>
        <taxon>Embryophyta</taxon>
        <taxon>Tracheophyta</taxon>
        <taxon>Spermatophyta</taxon>
        <taxon>Magnoliopsida</taxon>
        <taxon>Trochodendrales</taxon>
        <taxon>Trochodendraceae</taxon>
        <taxon>Tetracentron</taxon>
    </lineage>
</organism>
<proteinExistence type="predicted"/>
<evidence type="ECO:0000259" key="3">
    <source>
        <dbReference type="PROSITE" id="PS50157"/>
    </source>
</evidence>
<dbReference type="InterPro" id="IPR036236">
    <property type="entry name" value="Znf_C2H2_sf"/>
</dbReference>
<keyword evidence="1" id="KW-0862">Zinc</keyword>
<dbReference type="SUPFAM" id="SSF57667">
    <property type="entry name" value="beta-beta-alpha zinc fingers"/>
    <property type="match status" value="2"/>
</dbReference>
<protein>
    <recommendedName>
        <fullName evidence="3">C2H2-type domain-containing protein</fullName>
    </recommendedName>
</protein>
<dbReference type="OMA" id="ATKEEHH"/>
<dbReference type="SMART" id="SM00355">
    <property type="entry name" value="ZnF_C2H2"/>
    <property type="match status" value="4"/>
</dbReference>
<feature type="compositionally biased region" description="Basic and acidic residues" evidence="2">
    <location>
        <begin position="258"/>
        <end position="284"/>
    </location>
</feature>
<dbReference type="GO" id="GO:0008270">
    <property type="term" value="F:zinc ion binding"/>
    <property type="evidence" value="ECO:0007669"/>
    <property type="project" value="UniProtKB-KW"/>
</dbReference>
<comment type="caution">
    <text evidence="4">The sequence shown here is derived from an EMBL/GenBank/DDBJ whole genome shotgun (WGS) entry which is preliminary data.</text>
</comment>
<dbReference type="PANTHER" id="PTHR47591:SF1">
    <property type="entry name" value="ZINC FINGER PROTEIN ZAT2-RELATED"/>
    <property type="match status" value="1"/>
</dbReference>
<feature type="domain" description="C2H2-type" evidence="3">
    <location>
        <begin position="332"/>
        <end position="359"/>
    </location>
</feature>